<keyword evidence="2" id="KW-1185">Reference proteome</keyword>
<dbReference type="EMBL" id="CP115667">
    <property type="protein sequence ID" value="WBW49577.1"/>
    <property type="molecule type" value="Genomic_DNA"/>
</dbReference>
<gene>
    <name evidence="1" type="ORF">O6R05_06155</name>
</gene>
<evidence type="ECO:0000313" key="2">
    <source>
        <dbReference type="Proteomes" id="UP001210339"/>
    </source>
</evidence>
<reference evidence="1 2" key="1">
    <citation type="submission" date="2023-01" db="EMBL/GenBank/DDBJ databases">
        <authorList>
            <person name="Lee S.H."/>
            <person name="Jung H.S."/>
            <person name="Yun J.U."/>
        </authorList>
    </citation>
    <scope>NUCLEOTIDE SEQUENCE [LARGE SCALE GENOMIC DNA]</scope>
    <source>
        <strain evidence="1 2">CBA3646</strain>
    </source>
</reference>
<protein>
    <submittedName>
        <fullName evidence="1">ATPase</fullName>
    </submittedName>
</protein>
<dbReference type="RefSeq" id="WP_271191109.1">
    <property type="nucleotide sequence ID" value="NZ_CP115667.1"/>
</dbReference>
<dbReference type="Proteomes" id="UP001210339">
    <property type="component" value="Chromosome"/>
</dbReference>
<organism evidence="1 2">
    <name type="scientific">Peptoniphilus equinus</name>
    <dbReference type="NCBI Taxonomy" id="3016343"/>
    <lineage>
        <taxon>Bacteria</taxon>
        <taxon>Bacillati</taxon>
        <taxon>Bacillota</taxon>
        <taxon>Tissierellia</taxon>
        <taxon>Tissierellales</taxon>
        <taxon>Peptoniphilaceae</taxon>
        <taxon>Peptoniphilus</taxon>
    </lineage>
</organism>
<evidence type="ECO:0000313" key="1">
    <source>
        <dbReference type="EMBL" id="WBW49577.1"/>
    </source>
</evidence>
<accession>A0ABY7QS21</accession>
<name>A0ABY7QS21_9FIRM</name>
<proteinExistence type="predicted"/>
<sequence>MNLMELVEELEDLVETSSQIPLTGKVMFDREEFLEVIHEMRLQIPREVQEAKQISSSKDSILESAQSEANSIIAGAKAHAEEIIREDELVLQANARAEEILERANEESRAIREGARDYADELLENTQVNLSEIIKMLNDNRQQLRG</sequence>